<evidence type="ECO:0000256" key="3">
    <source>
        <dbReference type="ARBA" id="ARBA00011002"/>
    </source>
</evidence>
<evidence type="ECO:0000256" key="4">
    <source>
        <dbReference type="ARBA" id="ARBA00013282"/>
    </source>
</evidence>
<dbReference type="Gene3D" id="6.10.250.1090">
    <property type="match status" value="1"/>
</dbReference>
<dbReference type="PANTHER" id="PTHR33712">
    <property type="entry name" value="LIGHT-INDEPENDENT PROTOCHLOROPHYLLIDE REDUCTASE SUBUNIT B"/>
    <property type="match status" value="1"/>
</dbReference>
<dbReference type="GO" id="GO:0016163">
    <property type="term" value="F:nitrogenase activity"/>
    <property type="evidence" value="ECO:0007669"/>
    <property type="project" value="InterPro"/>
</dbReference>
<comment type="pathway">
    <text evidence="2">Cofactor biosynthesis; Fe-Mo cofactor biosynthesis.</text>
</comment>
<accession>A0A7Z2YDM4</accession>
<dbReference type="EMBL" id="CP047475">
    <property type="protein sequence ID" value="QIA63155.1"/>
    <property type="molecule type" value="Genomic_DNA"/>
</dbReference>
<feature type="domain" description="Nitrogenase/oxidoreductase component 1" evidence="7">
    <location>
        <begin position="19"/>
        <end position="423"/>
    </location>
</feature>
<dbReference type="RefSeq" id="WP_164648059.1">
    <property type="nucleotide sequence ID" value="NZ_CP047475.1"/>
</dbReference>
<organism evidence="8 9">
    <name type="scientific">Vibrio astriarenae</name>
    <dbReference type="NCBI Taxonomy" id="1481923"/>
    <lineage>
        <taxon>Bacteria</taxon>
        <taxon>Pseudomonadati</taxon>
        <taxon>Pseudomonadota</taxon>
        <taxon>Gammaproteobacteria</taxon>
        <taxon>Vibrionales</taxon>
        <taxon>Vibrionaceae</taxon>
        <taxon>Vibrio</taxon>
    </lineage>
</organism>
<dbReference type="SUPFAM" id="SSF53807">
    <property type="entry name" value="Helical backbone' metal receptor"/>
    <property type="match status" value="1"/>
</dbReference>
<dbReference type="UniPathway" id="UPA00782"/>
<dbReference type="PROSITE" id="PS00699">
    <property type="entry name" value="NITROGENASE_1_1"/>
    <property type="match status" value="1"/>
</dbReference>
<evidence type="ECO:0000259" key="7">
    <source>
        <dbReference type="Pfam" id="PF00148"/>
    </source>
</evidence>
<dbReference type="InterPro" id="IPR005975">
    <property type="entry name" value="Nase_Mo-Fe_CF"/>
</dbReference>
<protein>
    <recommendedName>
        <fullName evidence="4">Nitrogenase iron-molybdenum cofactor biosynthesis protein NifN</fullName>
    </recommendedName>
</protein>
<reference evidence="8 9" key="1">
    <citation type="submission" date="2020-01" db="EMBL/GenBank/DDBJ databases">
        <title>Whole genome and functional gene identification of agarase of Vibrio HN897.</title>
        <authorList>
            <person name="Liu Y."/>
            <person name="Zhao Z."/>
        </authorList>
    </citation>
    <scope>NUCLEOTIDE SEQUENCE [LARGE SCALE GENOMIC DNA]</scope>
    <source>
        <strain evidence="8 9">HN897</strain>
    </source>
</reference>
<dbReference type="GO" id="GO:0065003">
    <property type="term" value="P:protein-containing complex assembly"/>
    <property type="evidence" value="ECO:0007669"/>
    <property type="project" value="InterPro"/>
</dbReference>
<evidence type="ECO:0000313" key="9">
    <source>
        <dbReference type="Proteomes" id="UP000464262"/>
    </source>
</evidence>
<evidence type="ECO:0000313" key="8">
    <source>
        <dbReference type="EMBL" id="QIA63155.1"/>
    </source>
</evidence>
<dbReference type="NCBIfam" id="TIGR01285">
    <property type="entry name" value="nifN"/>
    <property type="match status" value="1"/>
</dbReference>
<comment type="function">
    <text evidence="1">This protein may play a role in the biosynthesis of the prosthetic group of nitrogenase (FeMo cofactor).</text>
</comment>
<dbReference type="InterPro" id="IPR050152">
    <property type="entry name" value="ChlB/BchB/BchZ"/>
</dbReference>
<dbReference type="InterPro" id="IPR000510">
    <property type="entry name" value="Nase/OxRdtase_comp1"/>
</dbReference>
<comment type="similarity">
    <text evidence="3 6">Belongs to the NifD/NifK/NifE/NifN family.</text>
</comment>
<evidence type="ECO:0000256" key="5">
    <source>
        <dbReference type="ARBA" id="ARBA00023231"/>
    </source>
</evidence>
<evidence type="ECO:0000256" key="1">
    <source>
        <dbReference type="ARBA" id="ARBA00003171"/>
    </source>
</evidence>
<dbReference type="Gene3D" id="3.40.50.1980">
    <property type="entry name" value="Nitrogenase molybdenum iron protein domain"/>
    <property type="match status" value="3"/>
</dbReference>
<proteinExistence type="inferred from homology"/>
<dbReference type="InterPro" id="IPR000318">
    <property type="entry name" value="Nase_comp1_CS"/>
</dbReference>
<gene>
    <name evidence="8" type="primary">nifN</name>
    <name evidence="8" type="ORF">GT360_06345</name>
</gene>
<evidence type="ECO:0000256" key="2">
    <source>
        <dbReference type="ARBA" id="ARBA00005155"/>
    </source>
</evidence>
<sequence length="450" mass="49151">MSIVHTQKSALTSKPLKTSQATGAALATMGFAGAMPLIHGSQGCSAFSKVFLISHFREPFPIQNTAVDQVAAVMGTEDNLETALKNLCKDAKVQCISVLTTGLVEMQGCDIWRIIANFKSHHPQWAHIDIVPVSTPDFKGTMETGFAKLVESVVKQCVDPSPTQTTHNQINVICSASTTTADIELLERYLAAFDLEPIFLPNIADSLDGHLDSDDHSTTSTGGTSISAVKRVSSSGLTLVLGESGRSLAKWLEIRFSTPYLCVNQGIRGTDQLLSELSHYTGLPVPKWIERGRKRLQDAMLDTHFVLSNSPIAIASEPDLAYGLYTIFKEVGVSFKSIITSYPAKWCDTIVEPVTIGDLSYLEPVMNEVKIIFGNSHIQPFTEGKVPLVKVGYPCHDQFGNTDLLQFGYEGARAQIFRVANLLLDNQQQEVAPHISQYKFEPSEVVYVGA</sequence>
<dbReference type="KEGG" id="vas:GT360_06345"/>
<dbReference type="PANTHER" id="PTHR33712:SF7">
    <property type="entry name" value="LIGHT-INDEPENDENT PROTOCHLOROPHYLLIDE REDUCTASE SUBUNIT B"/>
    <property type="match status" value="1"/>
</dbReference>
<evidence type="ECO:0000256" key="6">
    <source>
        <dbReference type="RuleBase" id="RU004021"/>
    </source>
</evidence>
<dbReference type="Pfam" id="PF00148">
    <property type="entry name" value="Oxidored_nitro"/>
    <property type="match status" value="1"/>
</dbReference>
<name>A0A7Z2YDM4_9VIBR</name>
<dbReference type="AlphaFoldDB" id="A0A7Z2YDM4"/>
<keyword evidence="5 6" id="KW-0535">Nitrogen fixation</keyword>
<keyword evidence="9" id="KW-1185">Reference proteome</keyword>
<dbReference type="Proteomes" id="UP000464262">
    <property type="component" value="Chromosome 1"/>
</dbReference>